<keyword evidence="4" id="KW-0812">Transmembrane</keyword>
<evidence type="ECO:0000256" key="4">
    <source>
        <dbReference type="ARBA" id="ARBA00022692"/>
    </source>
</evidence>
<dbReference type="GO" id="GO:0016887">
    <property type="term" value="F:ATP hydrolysis activity"/>
    <property type="evidence" value="ECO:0007669"/>
    <property type="project" value="InterPro"/>
</dbReference>
<dbReference type="SUPFAM" id="SSF52540">
    <property type="entry name" value="P-loop containing nucleoside triphosphate hydrolases"/>
    <property type="match status" value="1"/>
</dbReference>
<dbReference type="GO" id="GO:0016020">
    <property type="term" value="C:membrane"/>
    <property type="evidence" value="ECO:0007669"/>
    <property type="project" value="UniProtKB-SubCell"/>
</dbReference>
<comment type="caution">
    <text evidence="8">The sequence shown here is derived from an EMBL/GenBank/DDBJ whole genome shotgun (WGS) entry which is preliminary data.</text>
</comment>
<dbReference type="InterPro" id="IPR050352">
    <property type="entry name" value="ABCG_transporters"/>
</dbReference>
<dbReference type="GO" id="GO:0005524">
    <property type="term" value="F:ATP binding"/>
    <property type="evidence" value="ECO:0007669"/>
    <property type="project" value="InterPro"/>
</dbReference>
<keyword evidence="6" id="KW-0472">Membrane</keyword>
<evidence type="ECO:0000259" key="7">
    <source>
        <dbReference type="Pfam" id="PF00005"/>
    </source>
</evidence>
<evidence type="ECO:0000256" key="1">
    <source>
        <dbReference type="ARBA" id="ARBA00004141"/>
    </source>
</evidence>
<feature type="domain" description="ABC transporter" evidence="7">
    <location>
        <begin position="43"/>
        <end position="86"/>
    </location>
</feature>
<evidence type="ECO:0000313" key="8">
    <source>
        <dbReference type="EMBL" id="KAJ7380407.1"/>
    </source>
</evidence>
<dbReference type="Proteomes" id="UP001163046">
    <property type="component" value="Unassembled WGS sequence"/>
</dbReference>
<evidence type="ECO:0000256" key="2">
    <source>
        <dbReference type="ARBA" id="ARBA00005814"/>
    </source>
</evidence>
<evidence type="ECO:0000313" key="9">
    <source>
        <dbReference type="Proteomes" id="UP001163046"/>
    </source>
</evidence>
<dbReference type="Gene3D" id="3.40.50.300">
    <property type="entry name" value="P-loop containing nucleotide triphosphate hydrolases"/>
    <property type="match status" value="1"/>
</dbReference>
<dbReference type="Pfam" id="PF00005">
    <property type="entry name" value="ABC_tran"/>
    <property type="match status" value="1"/>
</dbReference>
<dbReference type="InterPro" id="IPR027417">
    <property type="entry name" value="P-loop_NTPase"/>
</dbReference>
<protein>
    <recommendedName>
        <fullName evidence="7">ABC transporter domain-containing protein</fullName>
    </recommendedName>
</protein>
<evidence type="ECO:0000256" key="6">
    <source>
        <dbReference type="ARBA" id="ARBA00023136"/>
    </source>
</evidence>
<dbReference type="OrthoDB" id="5968139at2759"/>
<evidence type="ECO:0000256" key="3">
    <source>
        <dbReference type="ARBA" id="ARBA00022448"/>
    </source>
</evidence>
<comment type="subcellular location">
    <subcellularLocation>
        <location evidence="1">Membrane</location>
        <topology evidence="1">Multi-pass membrane protein</topology>
    </subcellularLocation>
</comment>
<comment type="similarity">
    <text evidence="2">Belongs to the ABC transporter superfamily. ABCG family. Eye pigment precursor importer (TC 3.A.1.204) subfamily.</text>
</comment>
<reference evidence="8" key="1">
    <citation type="submission" date="2023-01" db="EMBL/GenBank/DDBJ databases">
        <title>Genome assembly of the deep-sea coral Lophelia pertusa.</title>
        <authorList>
            <person name="Herrera S."/>
            <person name="Cordes E."/>
        </authorList>
    </citation>
    <scope>NUCLEOTIDE SEQUENCE</scope>
    <source>
        <strain evidence="8">USNM1676648</strain>
        <tissue evidence="8">Polyp</tissue>
    </source>
</reference>
<organism evidence="8 9">
    <name type="scientific">Desmophyllum pertusum</name>
    <dbReference type="NCBI Taxonomy" id="174260"/>
    <lineage>
        <taxon>Eukaryota</taxon>
        <taxon>Metazoa</taxon>
        <taxon>Cnidaria</taxon>
        <taxon>Anthozoa</taxon>
        <taxon>Hexacorallia</taxon>
        <taxon>Scleractinia</taxon>
        <taxon>Caryophylliina</taxon>
        <taxon>Caryophylliidae</taxon>
        <taxon>Desmophyllum</taxon>
    </lineage>
</organism>
<dbReference type="PANTHER" id="PTHR48041:SF139">
    <property type="entry name" value="PROTEIN SCARLET"/>
    <property type="match status" value="1"/>
</dbReference>
<dbReference type="InterPro" id="IPR003439">
    <property type="entry name" value="ABC_transporter-like_ATP-bd"/>
</dbReference>
<name>A0A9W9ZF11_9CNID</name>
<dbReference type="GO" id="GO:0042626">
    <property type="term" value="F:ATPase-coupled transmembrane transporter activity"/>
    <property type="evidence" value="ECO:0007669"/>
    <property type="project" value="TreeGrafter"/>
</dbReference>
<dbReference type="AlphaFoldDB" id="A0A9W9ZF11"/>
<keyword evidence="5" id="KW-1133">Transmembrane helix</keyword>
<dbReference type="PANTHER" id="PTHR48041">
    <property type="entry name" value="ABC TRANSPORTER G FAMILY MEMBER 28"/>
    <property type="match status" value="1"/>
</dbReference>
<accession>A0A9W9ZF11</accession>
<evidence type="ECO:0000256" key="5">
    <source>
        <dbReference type="ARBA" id="ARBA00022989"/>
    </source>
</evidence>
<sequence>MGLQGLERQRYLIYDRKATTRGHVYINGVGLDRVQDWYAHRLTSLADVVVGGSVGQGLSGGQKRRLCVALQMINLPSVLFLDEPTSAETGNLPLFHKIILLYDGQVAYVWANLPWPRLYFLKLISSQPTEDFRRSKDAPNIDAKNPADTIMDLLNFSQARRAILDYYQASGEPQAVQEAIRTLHEKSQ</sequence>
<proteinExistence type="inferred from homology"/>
<dbReference type="EMBL" id="MU826353">
    <property type="protein sequence ID" value="KAJ7380407.1"/>
    <property type="molecule type" value="Genomic_DNA"/>
</dbReference>
<keyword evidence="3" id="KW-0813">Transport</keyword>
<keyword evidence="9" id="KW-1185">Reference proteome</keyword>
<gene>
    <name evidence="8" type="ORF">OS493_008864</name>
</gene>